<sequence>MPAKLKFKLVHCSSEDPEFPATELNAHSPHTVGWQSARFCDYPQEIGFQFSSTVHLMQLQVLSHQFKIASKLELFVGMPEGDKTTYHKCKFKRLGYLSLDANERSSWQARELKSVQLDAYGKFLKIVAHTCHANKMNIYSQVGIIAINVIGDAVGNSPAAIPSAPTQPITQNRKEISALDDVTFDLNFDPTTAAQIRELHIAKERAVKAEDYDAAKRLKDAIERLKQVGSRVAKLELRKKAAVDNEDYDTAKALKSEIDKLRSGLSLAPRPAENARAAPGDGGYGRGEGAVVVEQESRMKHLGMPNVKSPFDQPRVLPHQPSPHKNSPPPAHHLAYDAAGGEEWDSPSRSRAPQSVHPSPPAGNFSPSVAEPKQQFYNQYDSPTVNSRSPSYPTNLEEDRDPSGIVQGPRRILDPDARQIRAVGEGNLDADKAAIAAANSQNAPPEDLSGNALVEAEPIISIFGEDVAKSILSRNWQHRDEGLNQIIKLLPEVQIVQAARVIANILKRVVTDKNPTVFLSATALNKRFLEEAAAKKIELRGLMDNVLQGFVTKLAEPNKRVKDESINSLIAIAQQSSGGCAYVAQFLLKFPKQQAQNFKLITPRLDALEKMFKTFGVSSSLLHSHSPPSLLSSLLFSPPPPPLLLLSPLLLSSLLLFSLPTPTLLSLLPLPLSAISLRSIPSSPPLPPFLLL</sequence>
<dbReference type="InterPro" id="IPR048739">
    <property type="entry name" value="CEP104_N"/>
</dbReference>
<organism evidence="3">
    <name type="scientific">Guillardia theta</name>
    <name type="common">Cryptophyte</name>
    <name type="synonym">Cryptomonas phi</name>
    <dbReference type="NCBI Taxonomy" id="55529"/>
    <lineage>
        <taxon>Eukaryota</taxon>
        <taxon>Cryptophyceae</taxon>
        <taxon>Pyrenomonadales</taxon>
        <taxon>Geminigeraceae</taxon>
        <taxon>Guillardia</taxon>
    </lineage>
</organism>
<feature type="compositionally biased region" description="Polar residues" evidence="1">
    <location>
        <begin position="347"/>
        <end position="357"/>
    </location>
</feature>
<feature type="compositionally biased region" description="Polar residues" evidence="1">
    <location>
        <begin position="375"/>
        <end position="394"/>
    </location>
</feature>
<dbReference type="InterPro" id="IPR008979">
    <property type="entry name" value="Galactose-bd-like_sf"/>
</dbReference>
<dbReference type="InterPro" id="IPR052607">
    <property type="entry name" value="CEP104-like"/>
</dbReference>
<dbReference type="Gene3D" id="1.25.10.10">
    <property type="entry name" value="Leucine-rich Repeat Variant"/>
    <property type="match status" value="1"/>
</dbReference>
<dbReference type="SUPFAM" id="SSF49785">
    <property type="entry name" value="Galactose-binding domain-like"/>
    <property type="match status" value="1"/>
</dbReference>
<evidence type="ECO:0000313" key="3">
    <source>
        <dbReference type="EMBL" id="CAE2193475.1"/>
    </source>
</evidence>
<dbReference type="InterPro" id="IPR016024">
    <property type="entry name" value="ARM-type_fold"/>
</dbReference>
<feature type="domain" description="Centrosomal protein CEP104 N-terminal" evidence="2">
    <location>
        <begin position="33"/>
        <end position="151"/>
    </location>
</feature>
<feature type="region of interest" description="Disordered" evidence="1">
    <location>
        <begin position="269"/>
        <end position="288"/>
    </location>
</feature>
<dbReference type="GO" id="GO:0005929">
    <property type="term" value="C:cilium"/>
    <property type="evidence" value="ECO:0007669"/>
    <property type="project" value="TreeGrafter"/>
</dbReference>
<gene>
    <name evidence="3" type="ORF">GTHE00462_LOCUS2786</name>
</gene>
<proteinExistence type="predicted"/>
<accession>A0A7S4HB98</accession>
<dbReference type="EMBL" id="HBKN01003267">
    <property type="protein sequence ID" value="CAE2193475.1"/>
    <property type="molecule type" value="Transcribed_RNA"/>
</dbReference>
<feature type="region of interest" description="Disordered" evidence="1">
    <location>
        <begin position="303"/>
        <end position="416"/>
    </location>
</feature>
<dbReference type="InterPro" id="IPR011989">
    <property type="entry name" value="ARM-like"/>
</dbReference>
<dbReference type="Pfam" id="PF21040">
    <property type="entry name" value="CEP104-like_TOG"/>
    <property type="match status" value="1"/>
</dbReference>
<feature type="compositionally biased region" description="Low complexity" evidence="1">
    <location>
        <begin position="269"/>
        <end position="279"/>
    </location>
</feature>
<dbReference type="PANTHER" id="PTHR13371:SF0">
    <property type="entry name" value="CENTROSOMAL PROTEIN OF 104 KDA"/>
    <property type="match status" value="1"/>
</dbReference>
<dbReference type="Pfam" id="PF21038">
    <property type="entry name" value="CEP104_N"/>
    <property type="match status" value="1"/>
</dbReference>
<dbReference type="SUPFAM" id="SSF48371">
    <property type="entry name" value="ARM repeat"/>
    <property type="match status" value="1"/>
</dbReference>
<dbReference type="AlphaFoldDB" id="A0A7S4HB98"/>
<dbReference type="PANTHER" id="PTHR13371">
    <property type="entry name" value="GLYCINE-, GLUTAMATE-, THIENYLCYCLOHEXYLPIPERIDINE-BINDING PROTEIN"/>
    <property type="match status" value="1"/>
</dbReference>
<reference evidence="3" key="1">
    <citation type="submission" date="2021-01" db="EMBL/GenBank/DDBJ databases">
        <authorList>
            <person name="Corre E."/>
            <person name="Pelletier E."/>
            <person name="Niang G."/>
            <person name="Scheremetjew M."/>
            <person name="Finn R."/>
            <person name="Kale V."/>
            <person name="Holt S."/>
            <person name="Cochrane G."/>
            <person name="Meng A."/>
            <person name="Brown T."/>
            <person name="Cohen L."/>
        </authorList>
    </citation>
    <scope>NUCLEOTIDE SEQUENCE</scope>
    <source>
        <strain evidence="3">CCMP 2712</strain>
    </source>
</reference>
<evidence type="ECO:0000256" key="1">
    <source>
        <dbReference type="SAM" id="MobiDB-lite"/>
    </source>
</evidence>
<name>A0A7S4HB98_GUITH</name>
<evidence type="ECO:0000259" key="2">
    <source>
        <dbReference type="Pfam" id="PF21038"/>
    </source>
</evidence>
<protein>
    <recommendedName>
        <fullName evidence="2">Centrosomal protein CEP104 N-terminal domain-containing protein</fullName>
    </recommendedName>
</protein>